<feature type="domain" description="Cyclic nucleotide-binding" evidence="1">
    <location>
        <begin position="198"/>
        <end position="298"/>
    </location>
</feature>
<dbReference type="AlphaFoldDB" id="A0A098QW99"/>
<dbReference type="Proteomes" id="UP000029692">
    <property type="component" value="Unassembled WGS sequence"/>
</dbReference>
<evidence type="ECO:0000313" key="2">
    <source>
        <dbReference type="EMBL" id="KGE70777.1"/>
    </source>
</evidence>
<dbReference type="GO" id="GO:0005829">
    <property type="term" value="C:cytosol"/>
    <property type="evidence" value="ECO:0007669"/>
    <property type="project" value="TreeGrafter"/>
</dbReference>
<dbReference type="STRING" id="1480694.DC28_14880"/>
<dbReference type="InterPro" id="IPR014710">
    <property type="entry name" value="RmlC-like_jellyroll"/>
</dbReference>
<dbReference type="OrthoDB" id="305756at2"/>
<dbReference type="InterPro" id="IPR018490">
    <property type="entry name" value="cNMP-bd_dom_sf"/>
</dbReference>
<dbReference type="SMART" id="SM00100">
    <property type="entry name" value="cNMP"/>
    <property type="match status" value="2"/>
</dbReference>
<evidence type="ECO:0000313" key="3">
    <source>
        <dbReference type="Proteomes" id="UP000029692"/>
    </source>
</evidence>
<name>A0A098QW99_9SPIO</name>
<organism evidence="2 3">
    <name type="scientific">Spirochaeta lutea</name>
    <dbReference type="NCBI Taxonomy" id="1480694"/>
    <lineage>
        <taxon>Bacteria</taxon>
        <taxon>Pseudomonadati</taxon>
        <taxon>Spirochaetota</taxon>
        <taxon>Spirochaetia</taxon>
        <taxon>Spirochaetales</taxon>
        <taxon>Spirochaetaceae</taxon>
        <taxon>Spirochaeta</taxon>
    </lineage>
</organism>
<dbReference type="EMBL" id="JNUP01000072">
    <property type="protein sequence ID" value="KGE70777.1"/>
    <property type="molecule type" value="Genomic_DNA"/>
</dbReference>
<reference evidence="2 3" key="1">
    <citation type="submission" date="2014-05" db="EMBL/GenBank/DDBJ databases">
        <title>De novo Genome Sequence of Spirocheata sp.</title>
        <authorList>
            <person name="Shivani Y."/>
            <person name="Subhash Y."/>
            <person name="Tushar L."/>
            <person name="Sasikala C."/>
            <person name="Ramana C.V."/>
        </authorList>
    </citation>
    <scope>NUCLEOTIDE SEQUENCE [LARGE SCALE GENOMIC DNA]</scope>
    <source>
        <strain evidence="2 3">JC230</strain>
    </source>
</reference>
<dbReference type="InterPro" id="IPR000595">
    <property type="entry name" value="cNMP-bd_dom"/>
</dbReference>
<dbReference type="InterPro" id="IPR018488">
    <property type="entry name" value="cNMP-bd_CS"/>
</dbReference>
<dbReference type="PROSITE" id="PS50042">
    <property type="entry name" value="CNMP_BINDING_3"/>
    <property type="match status" value="2"/>
</dbReference>
<dbReference type="PANTHER" id="PTHR24567">
    <property type="entry name" value="CRP FAMILY TRANSCRIPTIONAL REGULATORY PROTEIN"/>
    <property type="match status" value="1"/>
</dbReference>
<comment type="caution">
    <text evidence="2">The sequence shown here is derived from an EMBL/GenBank/DDBJ whole genome shotgun (WGS) entry which is preliminary data.</text>
</comment>
<dbReference type="InterPro" id="IPR050397">
    <property type="entry name" value="Env_Response_Regulators"/>
</dbReference>
<dbReference type="CDD" id="cd00038">
    <property type="entry name" value="CAP_ED"/>
    <property type="match status" value="2"/>
</dbReference>
<dbReference type="Pfam" id="PF00027">
    <property type="entry name" value="cNMP_binding"/>
    <property type="match status" value="2"/>
</dbReference>
<dbReference type="eggNOG" id="COG0664">
    <property type="taxonomic scope" value="Bacteria"/>
</dbReference>
<sequence>MSNPLQLSMVNFNKGAYIIVEGKQNANQFFIIRQGKVRISKEVEVVAEEGGNLLGPGDFFGVVATMSGHSHIETAQAITDCSLISVTRENYGTLIERNTPVAMKIIESFSRRMRYLDQALARLTQKTTNADEDINHLFEVAEYYAKQNQYNQAYYAYYQYLKFCPQGMHVNTAKQRIMKIKPYSKAVFLEDETETFTRQYPKDTMVFSEAMPGKELYIIQKGSVKITKIVNGNEVLLAVLKQGDIFGEMALLENKPRSASAIAFEDSVLLAVTKENFARMVKTQPQIISRLTTLLSERIWFIYKQLANTLLSDPVGKLYDVLLIQLEKNRIPIKANEAHTFDFGAKELVHMVGLSKPEGDRALMELMKNPKIRAMENRVFCSDIDEVLKQAQYYRKLQRISRSRDTVAR</sequence>
<feature type="domain" description="Cyclic nucleotide-binding" evidence="1">
    <location>
        <begin position="1"/>
        <end position="112"/>
    </location>
</feature>
<proteinExistence type="predicted"/>
<gene>
    <name evidence="2" type="ORF">DC28_14880</name>
</gene>
<accession>A0A098QW99</accession>
<dbReference type="SUPFAM" id="SSF51206">
    <property type="entry name" value="cAMP-binding domain-like"/>
    <property type="match status" value="2"/>
</dbReference>
<dbReference type="Gene3D" id="2.60.120.10">
    <property type="entry name" value="Jelly Rolls"/>
    <property type="match status" value="2"/>
</dbReference>
<keyword evidence="3" id="KW-1185">Reference proteome</keyword>
<evidence type="ECO:0000259" key="1">
    <source>
        <dbReference type="PROSITE" id="PS50042"/>
    </source>
</evidence>
<protein>
    <submittedName>
        <fullName evidence="2">cAMP-binding protein</fullName>
    </submittedName>
</protein>
<dbReference type="PROSITE" id="PS00889">
    <property type="entry name" value="CNMP_BINDING_2"/>
    <property type="match status" value="1"/>
</dbReference>
<dbReference type="RefSeq" id="WP_037550242.1">
    <property type="nucleotide sequence ID" value="NZ_JNUP01000072.1"/>
</dbReference>
<dbReference type="PANTHER" id="PTHR24567:SF74">
    <property type="entry name" value="HTH-TYPE TRANSCRIPTIONAL REGULATOR ARCR"/>
    <property type="match status" value="1"/>
</dbReference>
<dbReference type="GO" id="GO:0003700">
    <property type="term" value="F:DNA-binding transcription factor activity"/>
    <property type="evidence" value="ECO:0007669"/>
    <property type="project" value="TreeGrafter"/>
</dbReference>